<keyword evidence="1" id="KW-0732">Signal</keyword>
<evidence type="ECO:0000313" key="2">
    <source>
        <dbReference type="EMBL" id="CAG5097312.1"/>
    </source>
</evidence>
<evidence type="ECO:0000313" key="3">
    <source>
        <dbReference type="Proteomes" id="UP001158576"/>
    </source>
</evidence>
<protein>
    <submittedName>
        <fullName evidence="2">Oidioi.mRNA.OKI2018_I69.XSR.g15019.t1.cds</fullName>
    </submittedName>
</protein>
<name>A0ABN7SBI8_OIKDI</name>
<reference evidence="2 3" key="1">
    <citation type="submission" date="2021-04" db="EMBL/GenBank/DDBJ databases">
        <authorList>
            <person name="Bliznina A."/>
        </authorList>
    </citation>
    <scope>NUCLEOTIDE SEQUENCE [LARGE SCALE GENOMIC DNA]</scope>
</reference>
<accession>A0ABN7SBI8</accession>
<proteinExistence type="predicted"/>
<evidence type="ECO:0000256" key="1">
    <source>
        <dbReference type="SAM" id="SignalP"/>
    </source>
</evidence>
<feature type="signal peptide" evidence="1">
    <location>
        <begin position="1"/>
        <end position="15"/>
    </location>
</feature>
<organism evidence="2 3">
    <name type="scientific">Oikopleura dioica</name>
    <name type="common">Tunicate</name>
    <dbReference type="NCBI Taxonomy" id="34765"/>
    <lineage>
        <taxon>Eukaryota</taxon>
        <taxon>Metazoa</taxon>
        <taxon>Chordata</taxon>
        <taxon>Tunicata</taxon>
        <taxon>Appendicularia</taxon>
        <taxon>Copelata</taxon>
        <taxon>Oikopleuridae</taxon>
        <taxon>Oikopleura</taxon>
    </lineage>
</organism>
<dbReference type="Proteomes" id="UP001158576">
    <property type="component" value="Chromosome XSR"/>
</dbReference>
<sequence length="134" mass="15394">MLRLLFLLAFKYAFCFWKVSNLDVEESPLVTFFPKSVCYSSKPATRESCPNLFQCVHRGQIVSPERPLILLDSCEDYRCSCPVGKIKSNGVKCKHGYMNCQWKYEGCQLMKTTMNSASCLYLLTIREQLLPSLD</sequence>
<gene>
    <name evidence="2" type="ORF">OKIOD_LOCUS6577</name>
</gene>
<keyword evidence="3" id="KW-1185">Reference proteome</keyword>
<feature type="chain" id="PRO_5047359490" evidence="1">
    <location>
        <begin position="16"/>
        <end position="134"/>
    </location>
</feature>
<dbReference type="EMBL" id="OU015569">
    <property type="protein sequence ID" value="CAG5097312.1"/>
    <property type="molecule type" value="Genomic_DNA"/>
</dbReference>